<proteinExistence type="predicted"/>
<evidence type="ECO:0000256" key="1">
    <source>
        <dbReference type="SAM" id="MobiDB-lite"/>
    </source>
</evidence>
<dbReference type="EMBL" id="GG662605">
    <property type="protein sequence ID" value="EAS01128.3"/>
    <property type="molecule type" value="Genomic_DNA"/>
</dbReference>
<reference evidence="4" key="1">
    <citation type="journal article" date="2006" name="PLoS Biol.">
        <title>Macronuclear genome sequence of the ciliate Tetrahymena thermophila, a model eukaryote.</title>
        <authorList>
            <person name="Eisen J.A."/>
            <person name="Coyne R.S."/>
            <person name="Wu M."/>
            <person name="Wu D."/>
            <person name="Thiagarajan M."/>
            <person name="Wortman J.R."/>
            <person name="Badger J.H."/>
            <person name="Ren Q."/>
            <person name="Amedeo P."/>
            <person name="Jones K.M."/>
            <person name="Tallon L.J."/>
            <person name="Delcher A.L."/>
            <person name="Salzberg S.L."/>
            <person name="Silva J.C."/>
            <person name="Haas B.J."/>
            <person name="Majoros W.H."/>
            <person name="Farzad M."/>
            <person name="Carlton J.M."/>
            <person name="Smith R.K. Jr."/>
            <person name="Garg J."/>
            <person name="Pearlman R.E."/>
            <person name="Karrer K.M."/>
            <person name="Sun L."/>
            <person name="Manning G."/>
            <person name="Elde N.C."/>
            <person name="Turkewitz A.P."/>
            <person name="Asai D.J."/>
            <person name="Wilkes D.E."/>
            <person name="Wang Y."/>
            <person name="Cai H."/>
            <person name="Collins K."/>
            <person name="Stewart B.A."/>
            <person name="Lee S.R."/>
            <person name="Wilamowska K."/>
            <person name="Weinberg Z."/>
            <person name="Ruzzo W.L."/>
            <person name="Wloga D."/>
            <person name="Gaertig J."/>
            <person name="Frankel J."/>
            <person name="Tsao C.-C."/>
            <person name="Gorovsky M.A."/>
            <person name="Keeling P.J."/>
            <person name="Waller R.F."/>
            <person name="Patron N.J."/>
            <person name="Cherry J.M."/>
            <person name="Stover N.A."/>
            <person name="Krieger C.J."/>
            <person name="del Toro C."/>
            <person name="Ryder H.F."/>
            <person name="Williamson S.C."/>
            <person name="Barbeau R.A."/>
            <person name="Hamilton E.P."/>
            <person name="Orias E."/>
        </authorList>
    </citation>
    <scope>NUCLEOTIDE SEQUENCE [LARGE SCALE GENOMIC DNA]</scope>
    <source>
        <strain evidence="4">SB210</strain>
    </source>
</reference>
<feature type="region of interest" description="Disordered" evidence="1">
    <location>
        <begin position="896"/>
        <end position="917"/>
    </location>
</feature>
<gene>
    <name evidence="3" type="ORF">TTHERM_00316920</name>
</gene>
<feature type="compositionally biased region" description="Polar residues" evidence="1">
    <location>
        <begin position="849"/>
        <end position="874"/>
    </location>
</feature>
<dbReference type="Proteomes" id="UP000009168">
    <property type="component" value="Unassembled WGS sequence"/>
</dbReference>
<evidence type="ECO:0000313" key="3">
    <source>
        <dbReference type="EMBL" id="EAS01128.3"/>
    </source>
</evidence>
<sequence>MSIKVVKGFSLQLNLNLKKSEEEDSICLSIEENLPQLVVEQKTCQLIGQQPQGKAYLDLSKVCKCQFSQEYLYLIENLSKKSKFEKTMPVQFNNLENEQDKIKFLTQDQLVNNVILTKNSYEHNEENITIYDFSNISEIMQLFLNNFWIEFALMKENNQLISKLIFNNVTFVINKIDQSSNNLQILPNPVMQLLASKTKAKLNPQNQKTLNGKNERDQTNSTIRTGYLSMDSKQRIVPLLAQDEGVYKVPLIGIWIQSDENVNDIFLWTLFIEYAKNGAMKKCNLSNSSPSAQNNQKTSSTLFSTVPNYSDISFLFVWFQSSDVTSPLYFQIQITQSSLNKCFQKAQLSSSSSVIKFDYRYSKFKPVNIIENGLNHTFEAQDQVNKPIKQQQIITNSMKSEDIKLTENKEFSKYQNGKDQNIFKQFSQKQGIELLESQNKFQKENTQIVSNKQKTFKDDDFKLKSSLTNTSEDFFPIKDYNLQSHNAGQKDKSPLSESYKNDNLKLSTRDLNISLNQSKQVQSKGVDEQQLDVKEQTKVRSQSLYNSKQSQQIQNNLAANSEKYPNSQLQLLDSQKQIMESKKILEERKLNKKDGIIQDEKEKQLFYKSNNYNQSCPTNQKDLTQFQHNTLKQHQTLFEQNSKIEELEKQIQQLKKELQYSKSKDKYSPRVLENGNSGNSEYSTVKKRSSKSVYSTNSISGVGSGGSLASGNTNSSKGGSKFVSRINKSQIESPSVNSIIKNSIEKVSDNCQVSSFTKNQRNLYSANSQATTATGNKSIDSRLFSQNQNNSFNITNKSLNTCKYLSGFSSNKDIDLTIGQLQSNEKPPIGCLSTARSNQLRSSIKNINQGLNTQRTSSSKQLQRQQATSSSGNGANIKRSRFLECNDELPRIKFDFSNINDNEESDEESSNESKNKSDKLLKYKLHSNMNTSKTSSIKLNNFINF</sequence>
<organism evidence="3 4">
    <name type="scientific">Tetrahymena thermophila (strain SB210)</name>
    <dbReference type="NCBI Taxonomy" id="312017"/>
    <lineage>
        <taxon>Eukaryota</taxon>
        <taxon>Sar</taxon>
        <taxon>Alveolata</taxon>
        <taxon>Ciliophora</taxon>
        <taxon>Intramacronucleata</taxon>
        <taxon>Oligohymenophorea</taxon>
        <taxon>Hymenostomatida</taxon>
        <taxon>Tetrahymenina</taxon>
        <taxon>Tetrahymenidae</taxon>
        <taxon>Tetrahymena</taxon>
    </lineage>
</organism>
<feature type="compositionally biased region" description="Polar residues" evidence="1">
    <location>
        <begin position="674"/>
        <end position="683"/>
    </location>
</feature>
<dbReference type="KEGG" id="tet:TTHERM_00316920"/>
<accession>I7ML41</accession>
<dbReference type="InParanoid" id="I7ML41"/>
<dbReference type="AlphaFoldDB" id="I7ML41"/>
<keyword evidence="4" id="KW-1185">Reference proteome</keyword>
<feature type="region of interest" description="Disordered" evidence="1">
    <location>
        <begin position="662"/>
        <end position="697"/>
    </location>
</feature>
<evidence type="ECO:0000259" key="2">
    <source>
        <dbReference type="Pfam" id="PF15253"/>
    </source>
</evidence>
<feature type="compositionally biased region" description="Acidic residues" evidence="1">
    <location>
        <begin position="901"/>
        <end position="910"/>
    </location>
</feature>
<dbReference type="Pfam" id="PF15253">
    <property type="entry name" value="STIL_N"/>
    <property type="match status" value="1"/>
</dbReference>
<dbReference type="InterPro" id="IPR057731">
    <property type="entry name" value="STIL_N"/>
</dbReference>
<name>I7ML41_TETTS</name>
<dbReference type="RefSeq" id="XP_001021373.3">
    <property type="nucleotide sequence ID" value="XM_001021373.3"/>
</dbReference>
<dbReference type="GeneID" id="7829763"/>
<feature type="region of interest" description="Disordered" evidence="1">
    <location>
        <begin position="849"/>
        <end position="876"/>
    </location>
</feature>
<feature type="domain" description="STIL N-terminal" evidence="2">
    <location>
        <begin position="208"/>
        <end position="288"/>
    </location>
</feature>
<protein>
    <recommendedName>
        <fullName evidence="2">STIL N-terminal domain-containing protein</fullName>
    </recommendedName>
</protein>
<evidence type="ECO:0000313" key="4">
    <source>
        <dbReference type="Proteomes" id="UP000009168"/>
    </source>
</evidence>